<evidence type="ECO:0000256" key="12">
    <source>
        <dbReference type="ARBA" id="ARBA00034776"/>
    </source>
</evidence>
<evidence type="ECO:0000256" key="7">
    <source>
        <dbReference type="ARBA" id="ARBA00022553"/>
    </source>
</evidence>
<keyword evidence="17" id="KW-1185">Reference proteome</keyword>
<dbReference type="InterPro" id="IPR008603">
    <property type="entry name" value="DCTN4"/>
</dbReference>
<keyword evidence="11" id="KW-0206">Cytoskeleton</keyword>
<comment type="subunit">
    <text evidence="14">Subunit of dynactin, a multiprotein complex part of a tripartite complex with dynein and a adapter, such as BICDL1, BICD2 or HOOK3. The dynactin complex is built around ACTR1A/ACTB filament and consists of an actin-related filament composed of a shoulder domain, a pointed end and a barbed end. Its length is defined by its flexible shoulder domain. The soulder is composed of 2 DCTN1 subunits, 4 DCTN2 and 2 DCTN3. The 4 DCNT2 (via N-terminus) bind the ACTR1A filament and act as molecular rulers to determine the length. The pointed end is important for binding dynein-dynactin cargo adapters. Consists of 4 subunits: ACTR10, DCNT4, DCTN5 and DCTN6. The barbed end is composed of a CAPZA1:CAPZB heterodimers, which binds ACTR1A/ACTB filament and dynactin and stabilizes dynactin. Interacts with ATP7B, but not ATP7A, in a copper-dependent manner. Interacts with ANK2; this interaction is required for localization at costameres. Interacts with N4BP2L1.</text>
</comment>
<evidence type="ECO:0000256" key="2">
    <source>
        <dbReference type="ARBA" id="ARBA00004529"/>
    </source>
</evidence>
<keyword evidence="8" id="KW-0832">Ubl conjugation</keyword>
<dbReference type="Proteomes" id="UP000274756">
    <property type="component" value="Unassembled WGS sequence"/>
</dbReference>
<evidence type="ECO:0000256" key="9">
    <source>
        <dbReference type="ARBA" id="ARBA00022990"/>
    </source>
</evidence>
<organism evidence="16 18">
    <name type="scientific">Dracunculus medinensis</name>
    <name type="common">Guinea worm</name>
    <dbReference type="NCBI Taxonomy" id="318479"/>
    <lineage>
        <taxon>Eukaryota</taxon>
        <taxon>Metazoa</taxon>
        <taxon>Ecdysozoa</taxon>
        <taxon>Nematoda</taxon>
        <taxon>Chromadorea</taxon>
        <taxon>Rhabditida</taxon>
        <taxon>Spirurina</taxon>
        <taxon>Dracunculoidea</taxon>
        <taxon>Dracunculidae</taxon>
        <taxon>Dracunculus</taxon>
    </lineage>
</organism>
<dbReference type="GO" id="GO:0005938">
    <property type="term" value="C:cell cortex"/>
    <property type="evidence" value="ECO:0007669"/>
    <property type="project" value="UniProtKB-SubCell"/>
</dbReference>
<reference evidence="15 17" key="2">
    <citation type="submission" date="2018-11" db="EMBL/GenBank/DDBJ databases">
        <authorList>
            <consortium name="Pathogen Informatics"/>
        </authorList>
    </citation>
    <scope>NUCLEOTIDE SEQUENCE [LARGE SCALE GENOMIC DNA]</scope>
</reference>
<dbReference type="GO" id="GO:0005813">
    <property type="term" value="C:centrosome"/>
    <property type="evidence" value="ECO:0007669"/>
    <property type="project" value="UniProtKB-SubCell"/>
</dbReference>
<evidence type="ECO:0000256" key="4">
    <source>
        <dbReference type="ARBA" id="ARBA00004657"/>
    </source>
</evidence>
<protein>
    <recommendedName>
        <fullName evidence="13">Dynactin subunit 4</fullName>
    </recommendedName>
</protein>
<dbReference type="GO" id="GO:0030016">
    <property type="term" value="C:myofibril"/>
    <property type="evidence" value="ECO:0007669"/>
    <property type="project" value="UniProtKB-SubCell"/>
</dbReference>
<keyword evidence="10" id="KW-0175">Coiled coil</keyword>
<evidence type="ECO:0000313" key="18">
    <source>
        <dbReference type="WBParaSite" id="DME_0000034001-mRNA-1"/>
    </source>
</evidence>
<dbReference type="EMBL" id="UYYG01001150">
    <property type="protein sequence ID" value="VDN54727.1"/>
    <property type="molecule type" value="Genomic_DNA"/>
</dbReference>
<evidence type="ECO:0000256" key="13">
    <source>
        <dbReference type="ARBA" id="ARBA00034864"/>
    </source>
</evidence>
<evidence type="ECO:0000256" key="10">
    <source>
        <dbReference type="ARBA" id="ARBA00023054"/>
    </source>
</evidence>
<gene>
    <name evidence="15" type="ORF">DME_LOCUS4700</name>
</gene>
<dbReference type="WBParaSite" id="DME_0000034001-mRNA-1">
    <property type="protein sequence ID" value="DME_0000034001-mRNA-1"/>
    <property type="gene ID" value="DME_0000034001"/>
</dbReference>
<dbReference type="AlphaFoldDB" id="A0A0N4U176"/>
<dbReference type="PANTHER" id="PTHR13034">
    <property type="entry name" value="DYNACTIN P62 SUBUNIT"/>
    <property type="match status" value="1"/>
</dbReference>
<proteinExistence type="inferred from homology"/>
<dbReference type="Proteomes" id="UP000038040">
    <property type="component" value="Unplaced"/>
</dbReference>
<evidence type="ECO:0000313" key="16">
    <source>
        <dbReference type="Proteomes" id="UP000038040"/>
    </source>
</evidence>
<keyword evidence="9" id="KW-0007">Acetylation</keyword>
<reference evidence="18" key="1">
    <citation type="submission" date="2017-02" db="UniProtKB">
        <authorList>
            <consortium name="WormBaseParasite"/>
        </authorList>
    </citation>
    <scope>IDENTIFICATION</scope>
</reference>
<accession>A0A0N4U176</accession>
<evidence type="ECO:0000256" key="5">
    <source>
        <dbReference type="ARBA" id="ARBA00022490"/>
    </source>
</evidence>
<evidence type="ECO:0000313" key="17">
    <source>
        <dbReference type="Proteomes" id="UP000274756"/>
    </source>
</evidence>
<evidence type="ECO:0000256" key="11">
    <source>
        <dbReference type="ARBA" id="ARBA00023212"/>
    </source>
</evidence>
<sequence length="419" mass="47429">MASLNSIDEVLYECSCGEWKSLNRLYFCRYCSELKCSFCTIQEMDSPFCPSCLYNYCVGDALQQRNRCSNCYQCPLCGLRFLGVGVVVRAANDCYHLSCNNCRWTTSDSGIPDMNSSTGWPEYTNDDEDLLNSIVESMRNFASIEGADHIRHKYMKRRSNLGALSNRFGLQAIYNRHKNALVEQNKCLMSAVTSTDLVPKLDLSIFTEAEIDPGSIPTLMQRTNQPFANDRLHLPNKVRLICRRSMRCKQCDHSLCKGEYNSSSVQFKIQVLAGNIVPDLRLSRPATLVAGHICPIFLTVSNFSSSPTKVAIMGDIVNDPSFVKCETPVVEFSIPNCDEEMDLDDISEKQPNENEAIIFRKRHRFGIRLMVCATEGHKKFLALIIKYSNSSTTFETMAEQNWLQHRVKIALGDSPFLNQ</sequence>
<dbReference type="PANTHER" id="PTHR13034:SF2">
    <property type="entry name" value="DYNACTIN SUBUNIT 4"/>
    <property type="match status" value="1"/>
</dbReference>
<dbReference type="OrthoDB" id="283815at2759"/>
<evidence type="ECO:0000256" key="14">
    <source>
        <dbReference type="ARBA" id="ARBA00093507"/>
    </source>
</evidence>
<evidence type="ECO:0000256" key="3">
    <source>
        <dbReference type="ARBA" id="ARBA00004544"/>
    </source>
</evidence>
<dbReference type="Pfam" id="PF05502">
    <property type="entry name" value="Dynactin_p62"/>
    <property type="match status" value="2"/>
</dbReference>
<keyword evidence="5" id="KW-0963">Cytoplasm</keyword>
<comment type="subcellular location">
    <subcellularLocation>
        <location evidence="3">Cytoplasm</location>
        <location evidence="3">Cell cortex</location>
    </subcellularLocation>
    <subcellularLocation>
        <location evidence="1">Cytoplasm</location>
        <location evidence="1">Cytoskeleton</location>
        <location evidence="1">Microtubule organizing center</location>
        <location evidence="1">Centrosome</location>
    </subcellularLocation>
    <subcellularLocation>
        <location evidence="2">Cytoplasm</location>
        <location evidence="2">Cytoskeleton</location>
        <location evidence="2">Stress fiber</location>
    </subcellularLocation>
    <subcellularLocation>
        <location evidence="4">Cytoplasm</location>
        <location evidence="4">Myofibril</location>
    </subcellularLocation>
</comment>
<dbReference type="GO" id="GO:0001725">
    <property type="term" value="C:stress fiber"/>
    <property type="evidence" value="ECO:0007669"/>
    <property type="project" value="UniProtKB-SubCell"/>
</dbReference>
<evidence type="ECO:0000256" key="1">
    <source>
        <dbReference type="ARBA" id="ARBA00004300"/>
    </source>
</evidence>
<dbReference type="GO" id="GO:0005869">
    <property type="term" value="C:dynactin complex"/>
    <property type="evidence" value="ECO:0007669"/>
    <property type="project" value="InterPro"/>
</dbReference>
<evidence type="ECO:0000256" key="6">
    <source>
        <dbReference type="ARBA" id="ARBA00022499"/>
    </source>
</evidence>
<evidence type="ECO:0000256" key="8">
    <source>
        <dbReference type="ARBA" id="ARBA00022843"/>
    </source>
</evidence>
<dbReference type="STRING" id="318479.A0A0N4U176"/>
<comment type="similarity">
    <text evidence="12">Belongs to the dynactin subunit 4 family.</text>
</comment>
<keyword evidence="6" id="KW-1017">Isopeptide bond</keyword>
<evidence type="ECO:0000313" key="15">
    <source>
        <dbReference type="EMBL" id="VDN54727.1"/>
    </source>
</evidence>
<name>A0A0N4U176_DRAME</name>
<keyword evidence="7" id="KW-0597">Phosphoprotein</keyword>